<evidence type="ECO:0000256" key="1">
    <source>
        <dbReference type="ARBA" id="ARBA00022679"/>
    </source>
</evidence>
<sequence length="327" mass="33674">MRFAFVLNPAARSGRAARDAEPILAGARALGMDASLHATTAPGHATGLARGLAHTHDVVVAVGGDGTVHEVMGGLIGTEAAFGVLPLGTGNDLACALGMPTRLPAALAALSSAADGAPRMMDVGRVRWTEEGGASGERVFANCVGVGFDAMVATEAARYKRLGGRAAYLAATLRSLRLWRRRDLVVEVRTSGGVELTAAGEVESSGEDALFYHGAFFLCEVGNGHSIGGGILLTPEAVPDDGALDLCLARPLTFGRIARVLPLALKGAHVGEPEVSMGRAQRVSIRAVRGVLPIHADGEAVATRATRVQTEVLPGAIRALWGPGSDR</sequence>
<dbReference type="InterPro" id="IPR017438">
    <property type="entry name" value="ATP-NAD_kinase_N"/>
</dbReference>
<evidence type="ECO:0000313" key="7">
    <source>
        <dbReference type="Proteomes" id="UP000216446"/>
    </source>
</evidence>
<organism evidence="6 7">
    <name type="scientific">Rubricoccus marinus</name>
    <dbReference type="NCBI Taxonomy" id="716817"/>
    <lineage>
        <taxon>Bacteria</taxon>
        <taxon>Pseudomonadati</taxon>
        <taxon>Rhodothermota</taxon>
        <taxon>Rhodothermia</taxon>
        <taxon>Rhodothermales</taxon>
        <taxon>Rubricoccaceae</taxon>
        <taxon>Rubricoccus</taxon>
    </lineage>
</organism>
<evidence type="ECO:0000313" key="6">
    <source>
        <dbReference type="EMBL" id="OZC02198.1"/>
    </source>
</evidence>
<dbReference type="PANTHER" id="PTHR12358">
    <property type="entry name" value="SPHINGOSINE KINASE"/>
    <property type="match status" value="1"/>
</dbReference>
<dbReference type="OrthoDB" id="9786026at2"/>
<keyword evidence="3" id="KW-0418">Kinase</keyword>
<feature type="domain" description="DAGKc" evidence="5">
    <location>
        <begin position="1"/>
        <end position="130"/>
    </location>
</feature>
<dbReference type="InterPro" id="IPR016064">
    <property type="entry name" value="NAD/diacylglycerol_kinase_sf"/>
</dbReference>
<dbReference type="InterPro" id="IPR001206">
    <property type="entry name" value="Diacylglycerol_kinase_cat_dom"/>
</dbReference>
<dbReference type="Gene3D" id="3.40.50.10330">
    <property type="entry name" value="Probable inorganic polyphosphate/atp-NAD kinase, domain 1"/>
    <property type="match status" value="1"/>
</dbReference>
<dbReference type="PANTHER" id="PTHR12358:SF106">
    <property type="entry name" value="LIPID KINASE YEGS"/>
    <property type="match status" value="1"/>
</dbReference>
<dbReference type="InParanoid" id="A0A259TXC0"/>
<dbReference type="EMBL" id="MQWB01000001">
    <property type="protein sequence ID" value="OZC02198.1"/>
    <property type="molecule type" value="Genomic_DNA"/>
</dbReference>
<evidence type="ECO:0000256" key="2">
    <source>
        <dbReference type="ARBA" id="ARBA00022741"/>
    </source>
</evidence>
<dbReference type="Gene3D" id="2.60.200.40">
    <property type="match status" value="1"/>
</dbReference>
<dbReference type="GO" id="GO:0005524">
    <property type="term" value="F:ATP binding"/>
    <property type="evidence" value="ECO:0007669"/>
    <property type="project" value="UniProtKB-KW"/>
</dbReference>
<protein>
    <recommendedName>
        <fullName evidence="5">DAGKc domain-containing protein</fullName>
    </recommendedName>
</protein>
<keyword evidence="1" id="KW-0808">Transferase</keyword>
<keyword evidence="4" id="KW-0067">ATP-binding</keyword>
<name>A0A259TXC0_9BACT</name>
<dbReference type="SUPFAM" id="SSF111331">
    <property type="entry name" value="NAD kinase/diacylglycerol kinase-like"/>
    <property type="match status" value="1"/>
</dbReference>
<evidence type="ECO:0000256" key="4">
    <source>
        <dbReference type="ARBA" id="ARBA00022840"/>
    </source>
</evidence>
<dbReference type="Proteomes" id="UP000216446">
    <property type="component" value="Unassembled WGS sequence"/>
</dbReference>
<dbReference type="PROSITE" id="PS50146">
    <property type="entry name" value="DAGK"/>
    <property type="match status" value="1"/>
</dbReference>
<evidence type="ECO:0000259" key="5">
    <source>
        <dbReference type="PROSITE" id="PS50146"/>
    </source>
</evidence>
<keyword evidence="2" id="KW-0547">Nucleotide-binding</keyword>
<proteinExistence type="predicted"/>
<comment type="caution">
    <text evidence="6">The sequence shown here is derived from an EMBL/GenBank/DDBJ whole genome shotgun (WGS) entry which is preliminary data.</text>
</comment>
<gene>
    <name evidence="6" type="ORF">BSZ36_03865</name>
</gene>
<dbReference type="InterPro" id="IPR050187">
    <property type="entry name" value="Lipid_Phosphate_FormReg"/>
</dbReference>
<reference evidence="6 7" key="1">
    <citation type="submission" date="2016-11" db="EMBL/GenBank/DDBJ databases">
        <title>Study of marine rhodopsin-containing bacteria.</title>
        <authorList>
            <person name="Yoshizawa S."/>
            <person name="Kumagai Y."/>
            <person name="Kogure K."/>
        </authorList>
    </citation>
    <scope>NUCLEOTIDE SEQUENCE [LARGE SCALE GENOMIC DNA]</scope>
    <source>
        <strain evidence="6 7">SG-29</strain>
    </source>
</reference>
<accession>A0A259TXC0</accession>
<dbReference type="Pfam" id="PF00781">
    <property type="entry name" value="DAGK_cat"/>
    <property type="match status" value="1"/>
</dbReference>
<keyword evidence="7" id="KW-1185">Reference proteome</keyword>
<dbReference type="InterPro" id="IPR045540">
    <property type="entry name" value="YegS/DAGK_C"/>
</dbReference>
<dbReference type="GO" id="GO:0004143">
    <property type="term" value="F:ATP-dependent diacylglycerol kinase activity"/>
    <property type="evidence" value="ECO:0007669"/>
    <property type="project" value="TreeGrafter"/>
</dbReference>
<dbReference type="SMART" id="SM00046">
    <property type="entry name" value="DAGKc"/>
    <property type="match status" value="1"/>
</dbReference>
<dbReference type="Pfam" id="PF19279">
    <property type="entry name" value="YegS_C"/>
    <property type="match status" value="1"/>
</dbReference>
<dbReference type="GO" id="GO:0005886">
    <property type="term" value="C:plasma membrane"/>
    <property type="evidence" value="ECO:0007669"/>
    <property type="project" value="TreeGrafter"/>
</dbReference>
<dbReference type="AlphaFoldDB" id="A0A259TXC0"/>
<evidence type="ECO:0000256" key="3">
    <source>
        <dbReference type="ARBA" id="ARBA00022777"/>
    </source>
</evidence>
<dbReference type="RefSeq" id="WP_143536743.1">
    <property type="nucleotide sequence ID" value="NZ_MQWB01000001.1"/>
</dbReference>